<reference evidence="2 3" key="1">
    <citation type="journal article" date="2020" name="Cell">
        <title>Large-Scale Comparative Analyses of Tick Genomes Elucidate Their Genetic Diversity and Vector Capacities.</title>
        <authorList>
            <consortium name="Tick Genome and Microbiome Consortium (TIGMIC)"/>
            <person name="Jia N."/>
            <person name="Wang J."/>
            <person name="Shi W."/>
            <person name="Du L."/>
            <person name="Sun Y."/>
            <person name="Zhan W."/>
            <person name="Jiang J.F."/>
            <person name="Wang Q."/>
            <person name="Zhang B."/>
            <person name="Ji P."/>
            <person name="Bell-Sakyi L."/>
            <person name="Cui X.M."/>
            <person name="Yuan T.T."/>
            <person name="Jiang B.G."/>
            <person name="Yang W.F."/>
            <person name="Lam T.T."/>
            <person name="Chang Q.C."/>
            <person name="Ding S.J."/>
            <person name="Wang X.J."/>
            <person name="Zhu J.G."/>
            <person name="Ruan X.D."/>
            <person name="Zhao L."/>
            <person name="Wei J.T."/>
            <person name="Ye R.Z."/>
            <person name="Que T.C."/>
            <person name="Du C.H."/>
            <person name="Zhou Y.H."/>
            <person name="Cheng J.X."/>
            <person name="Dai P.F."/>
            <person name="Guo W.B."/>
            <person name="Han X.H."/>
            <person name="Huang E.J."/>
            <person name="Li L.F."/>
            <person name="Wei W."/>
            <person name="Gao Y.C."/>
            <person name="Liu J.Z."/>
            <person name="Shao H.Z."/>
            <person name="Wang X."/>
            <person name="Wang C.C."/>
            <person name="Yang T.C."/>
            <person name="Huo Q.B."/>
            <person name="Li W."/>
            <person name="Chen H.Y."/>
            <person name="Chen S.E."/>
            <person name="Zhou L.G."/>
            <person name="Ni X.B."/>
            <person name="Tian J.H."/>
            <person name="Sheng Y."/>
            <person name="Liu T."/>
            <person name="Pan Y.S."/>
            <person name="Xia L.Y."/>
            <person name="Li J."/>
            <person name="Zhao F."/>
            <person name="Cao W.C."/>
        </authorList>
    </citation>
    <scope>NUCLEOTIDE SEQUENCE [LARGE SCALE GENOMIC DNA]</scope>
    <source>
        <strain evidence="2">HaeL-2018</strain>
    </source>
</reference>
<dbReference type="Proteomes" id="UP000821853">
    <property type="component" value="Unassembled WGS sequence"/>
</dbReference>
<evidence type="ECO:0000313" key="2">
    <source>
        <dbReference type="EMBL" id="KAH9365800.1"/>
    </source>
</evidence>
<proteinExistence type="predicted"/>
<evidence type="ECO:0000313" key="3">
    <source>
        <dbReference type="Proteomes" id="UP000821853"/>
    </source>
</evidence>
<feature type="compositionally biased region" description="Basic residues" evidence="1">
    <location>
        <begin position="1"/>
        <end position="19"/>
    </location>
</feature>
<organism evidence="2 3">
    <name type="scientific">Haemaphysalis longicornis</name>
    <name type="common">Bush tick</name>
    <dbReference type="NCBI Taxonomy" id="44386"/>
    <lineage>
        <taxon>Eukaryota</taxon>
        <taxon>Metazoa</taxon>
        <taxon>Ecdysozoa</taxon>
        <taxon>Arthropoda</taxon>
        <taxon>Chelicerata</taxon>
        <taxon>Arachnida</taxon>
        <taxon>Acari</taxon>
        <taxon>Parasitiformes</taxon>
        <taxon>Ixodida</taxon>
        <taxon>Ixodoidea</taxon>
        <taxon>Ixodidae</taxon>
        <taxon>Haemaphysalinae</taxon>
        <taxon>Haemaphysalis</taxon>
    </lineage>
</organism>
<accession>A0A9J6FU37</accession>
<feature type="compositionally biased region" description="Low complexity" evidence="1">
    <location>
        <begin position="57"/>
        <end position="69"/>
    </location>
</feature>
<gene>
    <name evidence="2" type="ORF">HPB48_000042</name>
</gene>
<evidence type="ECO:0000256" key="1">
    <source>
        <dbReference type="SAM" id="MobiDB-lite"/>
    </source>
</evidence>
<keyword evidence="3" id="KW-1185">Reference proteome</keyword>
<dbReference type="AlphaFoldDB" id="A0A9J6FU37"/>
<name>A0A9J6FU37_HAELO</name>
<sequence length="210" mass="22891">MPNSALKRKRRKVRTKKVHVQNPASWDVTTVGEPASQAGTSRIPTGPRKGGKCPKPASSSAEGGSECECTPQAGRSRTPTYVKQAQFTAPLSKIPARKGERLGGIKHDNSTAQFTACEPRQKPFFFLELHECVNIRLASICHRHTVGNGEKEGSFPPPAILSAQLAHNRKEHPPVSAWAKELKVLGEEMEREKMRADCAGSSNKGSDTDR</sequence>
<dbReference type="EMBL" id="JABSTR010000003">
    <property type="protein sequence ID" value="KAH9365800.1"/>
    <property type="molecule type" value="Genomic_DNA"/>
</dbReference>
<dbReference type="VEuPathDB" id="VectorBase:HLOH_061098"/>
<feature type="region of interest" description="Disordered" evidence="1">
    <location>
        <begin position="1"/>
        <end position="80"/>
    </location>
</feature>
<comment type="caution">
    <text evidence="2">The sequence shown here is derived from an EMBL/GenBank/DDBJ whole genome shotgun (WGS) entry which is preliminary data.</text>
</comment>
<protein>
    <submittedName>
        <fullName evidence="2">Uncharacterized protein</fullName>
    </submittedName>
</protein>